<feature type="domain" description="Glycosyl hydrolases family 38 C-terminal" evidence="2">
    <location>
        <begin position="261"/>
        <end position="335"/>
    </location>
</feature>
<name>A0AAV2QC36_MEGNR</name>
<feature type="non-terminal residue" evidence="3">
    <location>
        <position position="340"/>
    </location>
</feature>
<dbReference type="InterPro" id="IPR011682">
    <property type="entry name" value="Glyco_hydro_38_C"/>
</dbReference>
<dbReference type="InterPro" id="IPR011013">
    <property type="entry name" value="Gal_mutarotase_sf_dom"/>
</dbReference>
<organism evidence="3 4">
    <name type="scientific">Meganyctiphanes norvegica</name>
    <name type="common">Northern krill</name>
    <name type="synonym">Thysanopoda norvegica</name>
    <dbReference type="NCBI Taxonomy" id="48144"/>
    <lineage>
        <taxon>Eukaryota</taxon>
        <taxon>Metazoa</taxon>
        <taxon>Ecdysozoa</taxon>
        <taxon>Arthropoda</taxon>
        <taxon>Crustacea</taxon>
        <taxon>Multicrustacea</taxon>
        <taxon>Malacostraca</taxon>
        <taxon>Eumalacostraca</taxon>
        <taxon>Eucarida</taxon>
        <taxon>Euphausiacea</taxon>
        <taxon>Euphausiidae</taxon>
        <taxon>Meganyctiphanes</taxon>
    </lineage>
</organism>
<keyword evidence="4" id="KW-1185">Reference proteome</keyword>
<dbReference type="GO" id="GO:0009313">
    <property type="term" value="P:oligosaccharide catabolic process"/>
    <property type="evidence" value="ECO:0007669"/>
    <property type="project" value="TreeGrafter"/>
</dbReference>
<proteinExistence type="predicted"/>
<gene>
    <name evidence="3" type="ORF">MNOR_LOCUS10396</name>
</gene>
<protein>
    <recommendedName>
        <fullName evidence="5">Alpha-mannosidase</fullName>
    </recommendedName>
</protein>
<dbReference type="Gene3D" id="2.70.98.30">
    <property type="entry name" value="Golgi alpha-mannosidase II, domain 4"/>
    <property type="match status" value="1"/>
</dbReference>
<dbReference type="PANTHER" id="PTHR46017:SF1">
    <property type="entry name" value="ALPHA-MANNOSIDASE 2C1"/>
    <property type="match status" value="1"/>
</dbReference>
<dbReference type="FunFam" id="2.70.98.30:FF:000001">
    <property type="entry name" value="alpha-mannosidase 2C1 isoform X2"/>
    <property type="match status" value="1"/>
</dbReference>
<dbReference type="GO" id="GO:0004559">
    <property type="term" value="F:alpha-mannosidase activity"/>
    <property type="evidence" value="ECO:0007669"/>
    <property type="project" value="InterPro"/>
</dbReference>
<dbReference type="Pfam" id="PF17677">
    <property type="entry name" value="Glyco_hydro38C2"/>
    <property type="match status" value="1"/>
</dbReference>
<evidence type="ECO:0000313" key="3">
    <source>
        <dbReference type="EMBL" id="CAL4077404.1"/>
    </source>
</evidence>
<evidence type="ECO:0000313" key="4">
    <source>
        <dbReference type="Proteomes" id="UP001497623"/>
    </source>
</evidence>
<dbReference type="Proteomes" id="UP001497623">
    <property type="component" value="Unassembled WGS sequence"/>
</dbReference>
<dbReference type="PANTHER" id="PTHR46017">
    <property type="entry name" value="ALPHA-MANNOSIDASE 2C1"/>
    <property type="match status" value="1"/>
</dbReference>
<feature type="domain" description="Glycosyl hydrolase family 38 C-terminal" evidence="1">
    <location>
        <begin position="20"/>
        <end position="198"/>
    </location>
</feature>
<dbReference type="EMBL" id="CAXKWB010005231">
    <property type="protein sequence ID" value="CAL4077404.1"/>
    <property type="molecule type" value="Genomic_DNA"/>
</dbReference>
<comment type="caution">
    <text evidence="3">The sequence shown here is derived from an EMBL/GenBank/DDBJ whole genome shotgun (WGS) entry which is preliminary data.</text>
</comment>
<dbReference type="GO" id="GO:0006013">
    <property type="term" value="P:mannose metabolic process"/>
    <property type="evidence" value="ECO:0007669"/>
    <property type="project" value="InterPro"/>
</dbReference>
<dbReference type="GO" id="GO:0030246">
    <property type="term" value="F:carbohydrate binding"/>
    <property type="evidence" value="ECO:0007669"/>
    <property type="project" value="InterPro"/>
</dbReference>
<dbReference type="AlphaFoldDB" id="A0AAV2QC36"/>
<evidence type="ECO:0000259" key="1">
    <source>
        <dbReference type="Pfam" id="PF07748"/>
    </source>
</evidence>
<accession>A0AAV2QC36</accession>
<evidence type="ECO:0008006" key="5">
    <source>
        <dbReference type="Google" id="ProtNLM"/>
    </source>
</evidence>
<evidence type="ECO:0000259" key="2">
    <source>
        <dbReference type="Pfam" id="PF17677"/>
    </source>
</evidence>
<dbReference type="Pfam" id="PF07748">
    <property type="entry name" value="Glyco_hydro_38C"/>
    <property type="match status" value="1"/>
</dbReference>
<dbReference type="InterPro" id="IPR041147">
    <property type="entry name" value="GH38_C"/>
</dbReference>
<sequence length="340" mass="37928">MSVVQAVKNYVQKMINESEPGYKIMLMDKETLYWDAWDVMDYHLETGKLLNTQDSGQVITSPVVVSSDSLLAKVQWGVTISDGSVLTQDIELTANSPYLTFNTSVNWQENRKLLKVMFDTNIFTRNASFDIQFGHLERPNHMNTSWDSARYEVVGHKWADLSETGWGMAVLNNSKYGWYARGQQMMLSLLKSPKAPDDQADMGTHTFKYAIMPHLGTLQEAGVVQRAYEFNNPLRQVQISSTTITSQPTWTMGNVEGNGAVLHTIKPTEDGNGDVLLRMYECQGAKSEVTVKLSLPISGVFISDGMENSGEPVNFSQDGGVTAIPLTFSPFAIRALRLTF</sequence>
<reference evidence="3 4" key="1">
    <citation type="submission" date="2024-05" db="EMBL/GenBank/DDBJ databases">
        <authorList>
            <person name="Wallberg A."/>
        </authorList>
    </citation>
    <scope>NUCLEOTIDE SEQUENCE [LARGE SCALE GENOMIC DNA]</scope>
</reference>
<dbReference type="SUPFAM" id="SSF74650">
    <property type="entry name" value="Galactose mutarotase-like"/>
    <property type="match status" value="1"/>
</dbReference>